<dbReference type="Proteomes" id="UP000325577">
    <property type="component" value="Linkage Group LG21"/>
</dbReference>
<proteinExistence type="predicted"/>
<evidence type="ECO:0000313" key="3">
    <source>
        <dbReference type="Proteomes" id="UP000325577"/>
    </source>
</evidence>
<sequence length="148" mass="17360">MKACRGHSRLAKGDFILYEHVMLSRTLGKHYERALYFPFPTFHLTRGVALNRLAYTPTAQNGPNDDCEACFCLHQKEQQKRSRRDGEREDRDQEDRQLDQQASDVFKAEERIAEEGEGAGDTVRRRSRSHDLLKHRQALRLWQHQVLL</sequence>
<organism evidence="2 3">
    <name type="scientific">Nyssa sinensis</name>
    <dbReference type="NCBI Taxonomy" id="561372"/>
    <lineage>
        <taxon>Eukaryota</taxon>
        <taxon>Viridiplantae</taxon>
        <taxon>Streptophyta</taxon>
        <taxon>Embryophyta</taxon>
        <taxon>Tracheophyta</taxon>
        <taxon>Spermatophyta</taxon>
        <taxon>Magnoliopsida</taxon>
        <taxon>eudicotyledons</taxon>
        <taxon>Gunneridae</taxon>
        <taxon>Pentapetalae</taxon>
        <taxon>asterids</taxon>
        <taxon>Cornales</taxon>
        <taxon>Nyssaceae</taxon>
        <taxon>Nyssa</taxon>
    </lineage>
</organism>
<evidence type="ECO:0000313" key="2">
    <source>
        <dbReference type="EMBL" id="KAA8528389.1"/>
    </source>
</evidence>
<protein>
    <submittedName>
        <fullName evidence="2">Uncharacterized protein</fullName>
    </submittedName>
</protein>
<reference evidence="2 3" key="1">
    <citation type="submission" date="2019-09" db="EMBL/GenBank/DDBJ databases">
        <title>A chromosome-level genome assembly of the Chinese tupelo Nyssa sinensis.</title>
        <authorList>
            <person name="Yang X."/>
            <person name="Kang M."/>
            <person name="Yang Y."/>
            <person name="Xiong H."/>
            <person name="Wang M."/>
            <person name="Zhang Z."/>
            <person name="Wang Z."/>
            <person name="Wu H."/>
            <person name="Ma T."/>
            <person name="Liu J."/>
            <person name="Xi Z."/>
        </authorList>
    </citation>
    <scope>NUCLEOTIDE SEQUENCE [LARGE SCALE GENOMIC DNA]</scope>
    <source>
        <strain evidence="2">J267</strain>
        <tissue evidence="2">Leaf</tissue>
    </source>
</reference>
<gene>
    <name evidence="2" type="ORF">F0562_035744</name>
</gene>
<evidence type="ECO:0000256" key="1">
    <source>
        <dbReference type="SAM" id="MobiDB-lite"/>
    </source>
</evidence>
<name>A0A5J5ADS2_9ASTE</name>
<feature type="compositionally biased region" description="Basic and acidic residues" evidence="1">
    <location>
        <begin position="76"/>
        <end position="98"/>
    </location>
</feature>
<dbReference type="EMBL" id="CM018045">
    <property type="protein sequence ID" value="KAA8528389.1"/>
    <property type="molecule type" value="Genomic_DNA"/>
</dbReference>
<accession>A0A5J5ADS2</accession>
<dbReference type="AlphaFoldDB" id="A0A5J5ADS2"/>
<feature type="region of interest" description="Disordered" evidence="1">
    <location>
        <begin position="76"/>
        <end position="128"/>
    </location>
</feature>
<keyword evidence="3" id="KW-1185">Reference proteome</keyword>